<dbReference type="AlphaFoldDB" id="A0A1M6N3H4"/>
<dbReference type="EMBL" id="FQZU01000014">
    <property type="protein sequence ID" value="SHJ90196.1"/>
    <property type="molecule type" value="Genomic_DNA"/>
</dbReference>
<protein>
    <submittedName>
        <fullName evidence="1">Uncharacterized protein</fullName>
    </submittedName>
</protein>
<dbReference type="Proteomes" id="UP000183994">
    <property type="component" value="Unassembled WGS sequence"/>
</dbReference>
<evidence type="ECO:0000313" key="1">
    <source>
        <dbReference type="EMBL" id="SHJ90196.1"/>
    </source>
</evidence>
<reference evidence="2" key="1">
    <citation type="submission" date="2016-11" db="EMBL/GenBank/DDBJ databases">
        <authorList>
            <person name="Varghese N."/>
            <person name="Submissions S."/>
        </authorList>
    </citation>
    <scope>NUCLEOTIDE SEQUENCE [LARGE SCALE GENOMIC DNA]</scope>
    <source>
        <strain evidence="2">DSM 16219</strain>
    </source>
</reference>
<keyword evidence="2" id="KW-1185">Reference proteome</keyword>
<evidence type="ECO:0000313" key="2">
    <source>
        <dbReference type="Proteomes" id="UP000183994"/>
    </source>
</evidence>
<sequence>MSEKELSKMVADMKTLLEDSYKGSCKKEIVRMLELKFGLSPQKAKSFIHTILEMHDVGVRYDALPEPWYFQTKELRFVKGSPTQKVHGDLPRGHAKTIAEERDQIAETIRKFRRLSDQQKMISIDTWHEDFRLSVKNNDYGTPTEIANLIMANRWGVAEDTIKDYVKVHARAKRKLKKKLPSKTE</sequence>
<accession>A0A1M6N3H4</accession>
<proteinExistence type="predicted"/>
<dbReference type="OrthoDB" id="9979690at2"/>
<dbReference type="RefSeq" id="WP_073476281.1">
    <property type="nucleotide sequence ID" value="NZ_FQZU01000014.1"/>
</dbReference>
<gene>
    <name evidence="1" type="ORF">SAMN02745216_02500</name>
</gene>
<name>A0A1M6N3H4_9BACT</name>
<organism evidence="1 2">
    <name type="scientific">Desulfatibacillum alkenivorans DSM 16219</name>
    <dbReference type="NCBI Taxonomy" id="1121393"/>
    <lineage>
        <taxon>Bacteria</taxon>
        <taxon>Pseudomonadati</taxon>
        <taxon>Thermodesulfobacteriota</taxon>
        <taxon>Desulfobacteria</taxon>
        <taxon>Desulfobacterales</taxon>
        <taxon>Desulfatibacillaceae</taxon>
        <taxon>Desulfatibacillum</taxon>
    </lineage>
</organism>